<comment type="caution">
    <text evidence="1">The sequence shown here is derived from an EMBL/GenBank/DDBJ whole genome shotgun (WGS) entry which is preliminary data.</text>
</comment>
<dbReference type="Proteomes" id="UP000197269">
    <property type="component" value="Unassembled WGS sequence"/>
</dbReference>
<organism evidence="1 2">
    <name type="scientific">Rhizobium esperanzae</name>
    <dbReference type="NCBI Taxonomy" id="1967781"/>
    <lineage>
        <taxon>Bacteria</taxon>
        <taxon>Pseudomonadati</taxon>
        <taxon>Pseudomonadota</taxon>
        <taxon>Alphaproteobacteria</taxon>
        <taxon>Hyphomicrobiales</taxon>
        <taxon>Rhizobiaceae</taxon>
        <taxon>Rhizobium/Agrobacterium group</taxon>
        <taxon>Rhizobium</taxon>
    </lineage>
</organism>
<evidence type="ECO:0000313" key="1">
    <source>
        <dbReference type="EMBL" id="OWO91110.1"/>
    </source>
</evidence>
<evidence type="ECO:0000313" key="2">
    <source>
        <dbReference type="Proteomes" id="UP000197269"/>
    </source>
</evidence>
<dbReference type="AlphaFoldDB" id="A0A246DM64"/>
<gene>
    <name evidence="1" type="ORF">B5E41_27975</name>
</gene>
<dbReference type="EMBL" id="MXPU01000027">
    <property type="protein sequence ID" value="OWO91110.1"/>
    <property type="molecule type" value="Genomic_DNA"/>
</dbReference>
<name>A0A246DM64_9HYPH</name>
<proteinExistence type="predicted"/>
<sequence>MAMPSTCPAAIPSCKPAAPGLKVLCRNARCGGARHVRLHPDNAAQFFTLARQAGPANMRVVITR</sequence>
<reference evidence="1 2" key="1">
    <citation type="submission" date="2017-03" db="EMBL/GenBank/DDBJ databases">
        <title>Genome of strain Rhizobium sp. CNPSo 668.</title>
        <authorList>
            <person name="Ribeiro R."/>
        </authorList>
    </citation>
    <scope>NUCLEOTIDE SEQUENCE [LARGE SCALE GENOMIC DNA]</scope>
    <source>
        <strain evidence="1 2">CNPSo 668</strain>
    </source>
</reference>
<protein>
    <submittedName>
        <fullName evidence="1">Uncharacterized protein</fullName>
    </submittedName>
</protein>
<accession>A0A246DM64</accession>